<dbReference type="PANTHER" id="PTHR34883:SF16">
    <property type="entry name" value="RICH PROTEIN, PUTATIVE-RELATED"/>
    <property type="match status" value="1"/>
</dbReference>
<dbReference type="AlphaFoldDB" id="A0A9P4JZ84"/>
<sequence>MFSVQSLATSLPTPQPILGPAGWNITTTQSSIYPTNTATSRKIVDILVDTTGLLTFNPDSVSVVNGTVLRFNFPEANYTLRTSASHPCSNRHRAGIDYQSFMPLQASDKFLVDFSVDSQDPRWFYCAEAFLDPSPDLRCHSSMVFSLNPSDLQGFSANSSRPTTHLLTTPGPVLNFCPHGSSGPSYIPVQPKNYTTTSTAPPNATAIAPEISNEGRGVFGKWYGGYLGSFFLALAI</sequence>
<keyword evidence="2" id="KW-1185">Reference proteome</keyword>
<evidence type="ECO:0000313" key="1">
    <source>
        <dbReference type="EMBL" id="KAF2257703.1"/>
    </source>
</evidence>
<dbReference type="InterPro" id="IPR052953">
    <property type="entry name" value="Ser-rich/MCO-related"/>
</dbReference>
<comment type="caution">
    <text evidence="1">The sequence shown here is derived from an EMBL/GenBank/DDBJ whole genome shotgun (WGS) entry which is preliminary data.</text>
</comment>
<dbReference type="Proteomes" id="UP000800093">
    <property type="component" value="Unassembled WGS sequence"/>
</dbReference>
<evidence type="ECO:0008006" key="3">
    <source>
        <dbReference type="Google" id="ProtNLM"/>
    </source>
</evidence>
<reference evidence="2" key="1">
    <citation type="journal article" date="2020" name="Stud. Mycol.">
        <title>101 Dothideomycetes genomes: A test case for predicting lifestyles and emergence of pathogens.</title>
        <authorList>
            <person name="Haridas S."/>
            <person name="Albert R."/>
            <person name="Binder M."/>
            <person name="Bloem J."/>
            <person name="LaButti K."/>
            <person name="Salamov A."/>
            <person name="Andreopoulos B."/>
            <person name="Baker S."/>
            <person name="Barry K."/>
            <person name="Bills G."/>
            <person name="Bluhm B."/>
            <person name="Cannon C."/>
            <person name="Castanera R."/>
            <person name="Culley D."/>
            <person name="Daum C."/>
            <person name="Ezra D."/>
            <person name="Gonzalez J."/>
            <person name="Henrissat B."/>
            <person name="Kuo A."/>
            <person name="Liang C."/>
            <person name="Lipzen A."/>
            <person name="Lutzoni F."/>
            <person name="Magnuson J."/>
            <person name="Mondo S."/>
            <person name="Nolan M."/>
            <person name="Ohm R."/>
            <person name="Pangilinan J."/>
            <person name="Park H.-J."/>
            <person name="Ramirez L."/>
            <person name="Alfaro M."/>
            <person name="Sun H."/>
            <person name="Tritt A."/>
            <person name="Yoshinaga Y."/>
            <person name="Zwiers L.-H."/>
            <person name="Turgeon B."/>
            <person name="Goodwin S."/>
            <person name="Spatafora J."/>
            <person name="Crous P."/>
            <person name="Grigoriev I."/>
        </authorList>
    </citation>
    <scope>NUCLEOTIDE SEQUENCE [LARGE SCALE GENOMIC DNA]</scope>
    <source>
        <strain evidence="2">CBS 304.66</strain>
    </source>
</reference>
<protein>
    <recommendedName>
        <fullName evidence="3">Cupredoxin</fullName>
    </recommendedName>
</protein>
<evidence type="ECO:0000313" key="2">
    <source>
        <dbReference type="Proteomes" id="UP000800093"/>
    </source>
</evidence>
<accession>A0A9P4JZ84</accession>
<organism evidence="1 2">
    <name type="scientific">Lojkania enalia</name>
    <dbReference type="NCBI Taxonomy" id="147567"/>
    <lineage>
        <taxon>Eukaryota</taxon>
        <taxon>Fungi</taxon>
        <taxon>Dikarya</taxon>
        <taxon>Ascomycota</taxon>
        <taxon>Pezizomycotina</taxon>
        <taxon>Dothideomycetes</taxon>
        <taxon>Pleosporomycetidae</taxon>
        <taxon>Pleosporales</taxon>
        <taxon>Pleosporales incertae sedis</taxon>
        <taxon>Lojkania</taxon>
    </lineage>
</organism>
<gene>
    <name evidence="1" type="ORF">CC78DRAFT_588132</name>
</gene>
<dbReference type="PANTHER" id="PTHR34883">
    <property type="entry name" value="SERINE-RICH PROTEIN, PUTATIVE-RELATED-RELATED"/>
    <property type="match status" value="1"/>
</dbReference>
<dbReference type="EMBL" id="ML986873">
    <property type="protein sequence ID" value="KAF2257703.1"/>
    <property type="molecule type" value="Genomic_DNA"/>
</dbReference>
<proteinExistence type="predicted"/>
<name>A0A9P4JZ84_9PLEO</name>
<dbReference type="OrthoDB" id="2331100at2759"/>